<evidence type="ECO:0000313" key="3">
    <source>
        <dbReference type="Proteomes" id="UP000594638"/>
    </source>
</evidence>
<protein>
    <submittedName>
        <fullName evidence="2">Uncharacterized protein</fullName>
    </submittedName>
</protein>
<accession>A0A8S0QSL8</accession>
<feature type="compositionally biased region" description="Polar residues" evidence="1">
    <location>
        <begin position="73"/>
        <end position="82"/>
    </location>
</feature>
<comment type="caution">
    <text evidence="2">The sequence shown here is derived from an EMBL/GenBank/DDBJ whole genome shotgun (WGS) entry which is preliminary data.</text>
</comment>
<evidence type="ECO:0000256" key="1">
    <source>
        <dbReference type="SAM" id="MobiDB-lite"/>
    </source>
</evidence>
<feature type="compositionally biased region" description="Polar residues" evidence="1">
    <location>
        <begin position="24"/>
        <end position="54"/>
    </location>
</feature>
<feature type="compositionally biased region" description="Pro residues" evidence="1">
    <location>
        <begin position="58"/>
        <end position="72"/>
    </location>
</feature>
<proteinExistence type="predicted"/>
<feature type="compositionally biased region" description="Basic residues" evidence="1">
    <location>
        <begin position="1"/>
        <end position="13"/>
    </location>
</feature>
<name>A0A8S0QSL8_OLEEU</name>
<keyword evidence="3" id="KW-1185">Reference proteome</keyword>
<evidence type="ECO:0000313" key="2">
    <source>
        <dbReference type="EMBL" id="CAA2968504.1"/>
    </source>
</evidence>
<sequence>MASRTRIGKKNRVFTRSYEPPSEVFSSKASCKGPLTQTTLQANISSSLSKTSKVQVPTPLPQPLQDPAPLSRPQPQLNSSQATTLTHEIILNSNNSHSLKRKGCGPTRGKGTNDIISVAKKISLEISEKLGRAIGNQQARLASECGYVA</sequence>
<gene>
    <name evidence="2" type="ORF">OLEA9_A010253</name>
</gene>
<dbReference type="Gramene" id="OE9A010253T1">
    <property type="protein sequence ID" value="OE9A010253C1"/>
    <property type="gene ID" value="OE9A010253"/>
</dbReference>
<dbReference type="AlphaFoldDB" id="A0A8S0QSL8"/>
<dbReference type="Proteomes" id="UP000594638">
    <property type="component" value="Unassembled WGS sequence"/>
</dbReference>
<feature type="region of interest" description="Disordered" evidence="1">
    <location>
        <begin position="1"/>
        <end position="82"/>
    </location>
</feature>
<reference evidence="2 3" key="1">
    <citation type="submission" date="2019-12" db="EMBL/GenBank/DDBJ databases">
        <authorList>
            <person name="Alioto T."/>
            <person name="Alioto T."/>
            <person name="Gomez Garrido J."/>
        </authorList>
    </citation>
    <scope>NUCLEOTIDE SEQUENCE [LARGE SCALE GENOMIC DNA]</scope>
</reference>
<dbReference type="EMBL" id="CACTIH010001911">
    <property type="protein sequence ID" value="CAA2968504.1"/>
    <property type="molecule type" value="Genomic_DNA"/>
</dbReference>
<organism evidence="2 3">
    <name type="scientific">Olea europaea subsp. europaea</name>
    <dbReference type="NCBI Taxonomy" id="158383"/>
    <lineage>
        <taxon>Eukaryota</taxon>
        <taxon>Viridiplantae</taxon>
        <taxon>Streptophyta</taxon>
        <taxon>Embryophyta</taxon>
        <taxon>Tracheophyta</taxon>
        <taxon>Spermatophyta</taxon>
        <taxon>Magnoliopsida</taxon>
        <taxon>eudicotyledons</taxon>
        <taxon>Gunneridae</taxon>
        <taxon>Pentapetalae</taxon>
        <taxon>asterids</taxon>
        <taxon>lamiids</taxon>
        <taxon>Lamiales</taxon>
        <taxon>Oleaceae</taxon>
        <taxon>Oleeae</taxon>
        <taxon>Olea</taxon>
    </lineage>
</organism>